<dbReference type="InterPro" id="IPR004827">
    <property type="entry name" value="bZIP"/>
</dbReference>
<dbReference type="AlphaFoldDB" id="A0A814P6M4"/>
<dbReference type="EMBL" id="CAJNOI010000128">
    <property type="protein sequence ID" value="CAF1103343.1"/>
    <property type="molecule type" value="Genomic_DNA"/>
</dbReference>
<evidence type="ECO:0000313" key="4">
    <source>
        <dbReference type="Proteomes" id="UP000663832"/>
    </source>
</evidence>
<evidence type="ECO:0000313" key="5">
    <source>
        <dbReference type="Proteomes" id="UP000663877"/>
    </source>
</evidence>
<dbReference type="PROSITE" id="PS00036">
    <property type="entry name" value="BZIP_BASIC"/>
    <property type="match status" value="1"/>
</dbReference>
<sequence>MPFEQHHFQDLLPPSINDGGSINKLNSSLTSLDFYLLDDIEAYLSPPTLHSKTTKHDLINDSINDNSQHHEDFFADFVFPEFEENSDFVDPLSFDEIELEKWISQSSFPSPPMDLDTSPLSSIEDTSSTLYDYPINSDMIVPFSPSLSSEKNYEKKTQNKTAAEKYRVKKKSERHILLDRHLKLKNTNTELKLELENLTFRVEKFKKLFVDLLQIDLSTSN</sequence>
<gene>
    <name evidence="2" type="ORF">BJG266_LOCUS21476</name>
    <name evidence="3" type="ORF">QVE165_LOCUS31907</name>
</gene>
<dbReference type="Pfam" id="PF00170">
    <property type="entry name" value="bZIP_1"/>
    <property type="match status" value="1"/>
</dbReference>
<dbReference type="Proteomes" id="UP000663877">
    <property type="component" value="Unassembled WGS sequence"/>
</dbReference>
<reference evidence="2" key="1">
    <citation type="submission" date="2021-02" db="EMBL/GenBank/DDBJ databases">
        <authorList>
            <person name="Nowell W R."/>
        </authorList>
    </citation>
    <scope>NUCLEOTIDE SEQUENCE</scope>
</reference>
<proteinExistence type="predicted"/>
<evidence type="ECO:0000313" key="3">
    <source>
        <dbReference type="EMBL" id="CAF1313193.1"/>
    </source>
</evidence>
<dbReference type="GO" id="GO:0003700">
    <property type="term" value="F:DNA-binding transcription factor activity"/>
    <property type="evidence" value="ECO:0007669"/>
    <property type="project" value="InterPro"/>
</dbReference>
<evidence type="ECO:0000313" key="2">
    <source>
        <dbReference type="EMBL" id="CAF1103343.1"/>
    </source>
</evidence>
<keyword evidence="4" id="KW-1185">Reference proteome</keyword>
<dbReference type="Proteomes" id="UP000663832">
    <property type="component" value="Unassembled WGS sequence"/>
</dbReference>
<dbReference type="OrthoDB" id="5847285at2759"/>
<dbReference type="InterPro" id="IPR046347">
    <property type="entry name" value="bZIP_sf"/>
</dbReference>
<dbReference type="Gene3D" id="1.20.5.170">
    <property type="match status" value="1"/>
</dbReference>
<dbReference type="EMBL" id="CAJNOM010000278">
    <property type="protein sequence ID" value="CAF1313193.1"/>
    <property type="molecule type" value="Genomic_DNA"/>
</dbReference>
<dbReference type="CDD" id="cd14692">
    <property type="entry name" value="bZIP_ATF4"/>
    <property type="match status" value="1"/>
</dbReference>
<accession>A0A814P6M4</accession>
<organism evidence="2 5">
    <name type="scientific">Adineta steineri</name>
    <dbReference type="NCBI Taxonomy" id="433720"/>
    <lineage>
        <taxon>Eukaryota</taxon>
        <taxon>Metazoa</taxon>
        <taxon>Spiralia</taxon>
        <taxon>Gnathifera</taxon>
        <taxon>Rotifera</taxon>
        <taxon>Eurotatoria</taxon>
        <taxon>Bdelloidea</taxon>
        <taxon>Adinetida</taxon>
        <taxon>Adinetidae</taxon>
        <taxon>Adineta</taxon>
    </lineage>
</organism>
<dbReference type="SMART" id="SM00338">
    <property type="entry name" value="BRLZ"/>
    <property type="match status" value="1"/>
</dbReference>
<name>A0A814P6M4_9BILA</name>
<evidence type="ECO:0000259" key="1">
    <source>
        <dbReference type="PROSITE" id="PS50217"/>
    </source>
</evidence>
<comment type="caution">
    <text evidence="2">The sequence shown here is derived from an EMBL/GenBank/DDBJ whole genome shotgun (WGS) entry which is preliminary data.</text>
</comment>
<protein>
    <recommendedName>
        <fullName evidence="1">BZIP domain-containing protein</fullName>
    </recommendedName>
</protein>
<dbReference type="SUPFAM" id="SSF57959">
    <property type="entry name" value="Leucine zipper domain"/>
    <property type="match status" value="1"/>
</dbReference>
<feature type="domain" description="BZIP" evidence="1">
    <location>
        <begin position="149"/>
        <end position="212"/>
    </location>
</feature>
<dbReference type="PROSITE" id="PS50217">
    <property type="entry name" value="BZIP"/>
    <property type="match status" value="1"/>
</dbReference>